<reference evidence="8" key="1">
    <citation type="submission" date="2020-02" db="EMBL/GenBank/DDBJ databases">
        <title>Streptomyces sp. ASO4wet.</title>
        <authorList>
            <person name="Risdian C."/>
            <person name="Landwehr W."/>
            <person name="Schupp P."/>
            <person name="Wink J."/>
        </authorList>
    </citation>
    <scope>NUCLEOTIDE SEQUENCE [LARGE SCALE GENOMIC DNA]</scope>
    <source>
        <strain evidence="8">ASO4wet</strain>
    </source>
</reference>
<keyword evidence="2" id="KW-0813">Transport</keyword>
<feature type="transmembrane region" description="Helical" evidence="6">
    <location>
        <begin position="421"/>
        <end position="443"/>
    </location>
</feature>
<accession>A0A7T1T3G6</accession>
<feature type="transmembrane region" description="Helical" evidence="6">
    <location>
        <begin position="351"/>
        <end position="369"/>
    </location>
</feature>
<evidence type="ECO:0000256" key="4">
    <source>
        <dbReference type="ARBA" id="ARBA00022989"/>
    </source>
</evidence>
<keyword evidence="3 6" id="KW-0812">Transmembrane</keyword>
<feature type="transmembrane region" description="Helical" evidence="6">
    <location>
        <begin position="170"/>
        <end position="190"/>
    </location>
</feature>
<dbReference type="EMBL" id="CP048882">
    <property type="protein sequence ID" value="QPP05702.1"/>
    <property type="molecule type" value="Genomic_DNA"/>
</dbReference>
<evidence type="ECO:0000313" key="8">
    <source>
        <dbReference type="Proteomes" id="UP000595046"/>
    </source>
</evidence>
<evidence type="ECO:0000256" key="6">
    <source>
        <dbReference type="SAM" id="Phobius"/>
    </source>
</evidence>
<dbReference type="RefSeq" id="WP_197349218.1">
    <property type="nucleotide sequence ID" value="NZ_CP048882.1"/>
</dbReference>
<feature type="transmembrane region" description="Helical" evidence="6">
    <location>
        <begin position="455"/>
        <end position="475"/>
    </location>
</feature>
<comment type="subcellular location">
    <subcellularLocation>
        <location evidence="1">Membrane</location>
        <topology evidence="1">Multi-pass membrane protein</topology>
    </subcellularLocation>
</comment>
<evidence type="ECO:0000256" key="3">
    <source>
        <dbReference type="ARBA" id="ARBA00022692"/>
    </source>
</evidence>
<dbReference type="PANTHER" id="PTHR45649:SF26">
    <property type="entry name" value="OS04G0435100 PROTEIN"/>
    <property type="match status" value="1"/>
</dbReference>
<dbReference type="GO" id="GO:0022857">
    <property type="term" value="F:transmembrane transporter activity"/>
    <property type="evidence" value="ECO:0007669"/>
    <property type="project" value="InterPro"/>
</dbReference>
<keyword evidence="5 6" id="KW-0472">Membrane</keyword>
<dbReference type="PANTHER" id="PTHR45649">
    <property type="entry name" value="AMINO-ACID PERMEASE BAT1"/>
    <property type="match status" value="1"/>
</dbReference>
<dbReference type="Proteomes" id="UP000595046">
    <property type="component" value="Chromosome"/>
</dbReference>
<name>A0A7T1T3G6_9ACTN</name>
<feature type="transmembrane region" description="Helical" evidence="6">
    <location>
        <begin position="97"/>
        <end position="119"/>
    </location>
</feature>
<evidence type="ECO:0000313" key="7">
    <source>
        <dbReference type="EMBL" id="QPP05702.1"/>
    </source>
</evidence>
<feature type="transmembrane region" description="Helical" evidence="6">
    <location>
        <begin position="54"/>
        <end position="76"/>
    </location>
</feature>
<organism evidence="7 8">
    <name type="scientific">Streptomyces bathyalis</name>
    <dbReference type="NCBI Taxonomy" id="2710756"/>
    <lineage>
        <taxon>Bacteria</taxon>
        <taxon>Bacillati</taxon>
        <taxon>Actinomycetota</taxon>
        <taxon>Actinomycetes</taxon>
        <taxon>Kitasatosporales</taxon>
        <taxon>Streptomycetaceae</taxon>
        <taxon>Streptomyces</taxon>
    </lineage>
</organism>
<proteinExistence type="predicted"/>
<keyword evidence="8" id="KW-1185">Reference proteome</keyword>
<dbReference type="KEGG" id="sbat:G4Z16_04055"/>
<feature type="transmembrane region" description="Helical" evidence="6">
    <location>
        <begin position="21"/>
        <end position="42"/>
    </location>
</feature>
<dbReference type="InterPro" id="IPR002293">
    <property type="entry name" value="AA/rel_permease1"/>
</dbReference>
<feature type="transmembrane region" description="Helical" evidence="6">
    <location>
        <begin position="139"/>
        <end position="158"/>
    </location>
</feature>
<protein>
    <submittedName>
        <fullName evidence="7">Amino acid permease</fullName>
    </submittedName>
</protein>
<keyword evidence="4 6" id="KW-1133">Transmembrane helix</keyword>
<dbReference type="AlphaFoldDB" id="A0A7T1T3G6"/>
<dbReference type="Gene3D" id="1.20.1740.10">
    <property type="entry name" value="Amino acid/polyamine transporter I"/>
    <property type="match status" value="1"/>
</dbReference>
<evidence type="ECO:0000256" key="2">
    <source>
        <dbReference type="ARBA" id="ARBA00022448"/>
    </source>
</evidence>
<feature type="transmembrane region" description="Helical" evidence="6">
    <location>
        <begin position="375"/>
        <end position="400"/>
    </location>
</feature>
<sequence length="513" mass="53874">MDSDDLATLGYRQRLHRGLGGFSSFAAGFSYISILTGMFQLFGLGYGFGGPLIFWAWLLVFAGQFCVALVFAELSARFPIAGSVYQWSKRISGRGGAWMAGWTMLVGSLVSVAAVTMAMQVVLPQLWSGFDVFENDTHNAVFLGTVCIALTTLINALGVKVMTKVNNIGVAAELLGVAVVLVLLAVHAVRGPQVVATTQGAGPGTPGWEVLGYGAPLLMAAIMPAWVMFGFDTAGSLAEETRNPRKRTPVALLQALGAAGIAGALLLLFALMATRTLDLEKLGTAGLPYILQTVLGSTMGKIILLDVAIAVFICTLAIQTATIRIAFSMARDNKLPFGEKLSHVTDTRQSPVAPAIVSGLVAAAILIVNVGNPHIFTIVTSVAIAIVYAAYLLVTVPVLRRRLGGWPHDRGGTGLFTMGRAAGMIVNGLAVAYGLFMTVDLLWPRQDVYGEGGYAWGGVVSFVGVAVLGGAYYLLVQRHKSDQVAGEHLLVTDDAGSGKTGGTGDLETQHADG</sequence>
<evidence type="ECO:0000256" key="5">
    <source>
        <dbReference type="ARBA" id="ARBA00023136"/>
    </source>
</evidence>
<dbReference type="Pfam" id="PF13520">
    <property type="entry name" value="AA_permease_2"/>
    <property type="match status" value="1"/>
</dbReference>
<evidence type="ECO:0000256" key="1">
    <source>
        <dbReference type="ARBA" id="ARBA00004141"/>
    </source>
</evidence>
<feature type="transmembrane region" description="Helical" evidence="6">
    <location>
        <begin position="210"/>
        <end position="229"/>
    </location>
</feature>
<feature type="transmembrane region" description="Helical" evidence="6">
    <location>
        <begin position="302"/>
        <end position="330"/>
    </location>
</feature>
<gene>
    <name evidence="7" type="ORF">G4Z16_04055</name>
</gene>
<dbReference type="GO" id="GO:0016020">
    <property type="term" value="C:membrane"/>
    <property type="evidence" value="ECO:0007669"/>
    <property type="project" value="UniProtKB-SubCell"/>
</dbReference>
<feature type="transmembrane region" description="Helical" evidence="6">
    <location>
        <begin position="250"/>
        <end position="273"/>
    </location>
</feature>
<dbReference type="PIRSF" id="PIRSF006060">
    <property type="entry name" value="AA_transporter"/>
    <property type="match status" value="1"/>
</dbReference>